<dbReference type="EMBL" id="JBJUIK010000007">
    <property type="protein sequence ID" value="KAL3522968.1"/>
    <property type="molecule type" value="Genomic_DNA"/>
</dbReference>
<feature type="compositionally biased region" description="Polar residues" evidence="1">
    <location>
        <begin position="78"/>
        <end position="90"/>
    </location>
</feature>
<evidence type="ECO:0000313" key="3">
    <source>
        <dbReference type="Proteomes" id="UP001630127"/>
    </source>
</evidence>
<protein>
    <submittedName>
        <fullName evidence="2">Uncharacterized protein</fullName>
    </submittedName>
</protein>
<comment type="caution">
    <text evidence="2">The sequence shown here is derived from an EMBL/GenBank/DDBJ whole genome shotgun (WGS) entry which is preliminary data.</text>
</comment>
<dbReference type="Proteomes" id="UP001630127">
    <property type="component" value="Unassembled WGS sequence"/>
</dbReference>
<feature type="compositionally biased region" description="Basic and acidic residues" evidence="1">
    <location>
        <begin position="93"/>
        <end position="103"/>
    </location>
</feature>
<name>A0ABD2ZVE7_9GENT</name>
<reference evidence="2 3" key="1">
    <citation type="submission" date="2024-11" db="EMBL/GenBank/DDBJ databases">
        <title>A near-complete genome assembly of Cinchona calisaya.</title>
        <authorList>
            <person name="Lian D.C."/>
            <person name="Zhao X.W."/>
            <person name="Wei L."/>
        </authorList>
    </citation>
    <scope>NUCLEOTIDE SEQUENCE [LARGE SCALE GENOMIC DNA]</scope>
    <source>
        <tissue evidence="2">Nenye</tissue>
    </source>
</reference>
<sequence length="103" mass="11775">MQSYAGGGTRVSRQGVRLCIRLPEDMNNLHKVEGHKVFCMFDNCVQWLGNPNLFQNHKGFENPFLQLLEQGVLSMQRQIPSSNAKDSSSMFEAKPKDNEKPRH</sequence>
<evidence type="ECO:0000256" key="1">
    <source>
        <dbReference type="SAM" id="MobiDB-lite"/>
    </source>
</evidence>
<proteinExistence type="predicted"/>
<keyword evidence="3" id="KW-1185">Reference proteome</keyword>
<dbReference type="AlphaFoldDB" id="A0ABD2ZVE7"/>
<gene>
    <name evidence="2" type="ORF">ACH5RR_015802</name>
</gene>
<feature type="region of interest" description="Disordered" evidence="1">
    <location>
        <begin position="78"/>
        <end position="103"/>
    </location>
</feature>
<evidence type="ECO:0000313" key="2">
    <source>
        <dbReference type="EMBL" id="KAL3522968.1"/>
    </source>
</evidence>
<accession>A0ABD2ZVE7</accession>
<organism evidence="2 3">
    <name type="scientific">Cinchona calisaya</name>
    <dbReference type="NCBI Taxonomy" id="153742"/>
    <lineage>
        <taxon>Eukaryota</taxon>
        <taxon>Viridiplantae</taxon>
        <taxon>Streptophyta</taxon>
        <taxon>Embryophyta</taxon>
        <taxon>Tracheophyta</taxon>
        <taxon>Spermatophyta</taxon>
        <taxon>Magnoliopsida</taxon>
        <taxon>eudicotyledons</taxon>
        <taxon>Gunneridae</taxon>
        <taxon>Pentapetalae</taxon>
        <taxon>asterids</taxon>
        <taxon>lamiids</taxon>
        <taxon>Gentianales</taxon>
        <taxon>Rubiaceae</taxon>
        <taxon>Cinchonoideae</taxon>
        <taxon>Cinchoneae</taxon>
        <taxon>Cinchona</taxon>
    </lineage>
</organism>